<accession>A0A0A0BT87</accession>
<feature type="domain" description="DUF1206" evidence="2">
    <location>
        <begin position="100"/>
        <end position="163"/>
    </location>
</feature>
<feature type="transmembrane region" description="Helical" evidence="1">
    <location>
        <begin position="66"/>
        <end position="90"/>
    </location>
</feature>
<keyword evidence="1" id="KW-0812">Transmembrane</keyword>
<sequence length="256" mass="25939">MNRGARAAADNPVVTKGWRLGHAANGVVHVLIGWIALQVAFGSGGGEQASASGALQTLAGTPGGAVLLWIALVGFALLGFWEIVSAVLGTDTKDRVKDGAKGVAHLVLAGLTLQVVTGSGGGGGGTQSMTAQLMAQPAGRVLVALVGLGAIAVGGYHLVKGWRKKFLRDLRETPPSWVVHAGRAGYVARGVAVIILGGLFVAAAAAADPERAEGLDGALMTLREAPFGKVLLALVALGFVAFGVYSFGRARYARGV</sequence>
<evidence type="ECO:0000256" key="1">
    <source>
        <dbReference type="SAM" id="Phobius"/>
    </source>
</evidence>
<proteinExistence type="predicted"/>
<name>A0A0A0BT87_9CELL</name>
<protein>
    <submittedName>
        <fullName evidence="3">Membrane protein</fullName>
    </submittedName>
</protein>
<dbReference type="InterPro" id="IPR009597">
    <property type="entry name" value="DUF1206"/>
</dbReference>
<feature type="transmembrane region" description="Helical" evidence="1">
    <location>
        <begin position="26"/>
        <end position="46"/>
    </location>
</feature>
<evidence type="ECO:0000313" key="3">
    <source>
        <dbReference type="EMBL" id="KGM11633.1"/>
    </source>
</evidence>
<feature type="transmembrane region" description="Helical" evidence="1">
    <location>
        <begin position="141"/>
        <end position="159"/>
    </location>
</feature>
<dbReference type="EMBL" id="AXCY01000017">
    <property type="protein sequence ID" value="KGM11633.1"/>
    <property type="molecule type" value="Genomic_DNA"/>
</dbReference>
<feature type="domain" description="DUF1206" evidence="2">
    <location>
        <begin position="20"/>
        <end position="88"/>
    </location>
</feature>
<feature type="transmembrane region" description="Helical" evidence="1">
    <location>
        <begin position="186"/>
        <end position="207"/>
    </location>
</feature>
<evidence type="ECO:0000259" key="2">
    <source>
        <dbReference type="Pfam" id="PF06724"/>
    </source>
</evidence>
<organism evidence="3 4">
    <name type="scientific">Cellulomonas carbonis T26</name>
    <dbReference type="NCBI Taxonomy" id="947969"/>
    <lineage>
        <taxon>Bacteria</taxon>
        <taxon>Bacillati</taxon>
        <taxon>Actinomycetota</taxon>
        <taxon>Actinomycetes</taxon>
        <taxon>Micrococcales</taxon>
        <taxon>Cellulomonadaceae</taxon>
        <taxon>Cellulomonas</taxon>
    </lineage>
</organism>
<feature type="transmembrane region" description="Helical" evidence="1">
    <location>
        <begin position="102"/>
        <end position="121"/>
    </location>
</feature>
<dbReference type="Proteomes" id="UP000029839">
    <property type="component" value="Unassembled WGS sequence"/>
</dbReference>
<keyword evidence="1" id="KW-1133">Transmembrane helix</keyword>
<keyword evidence="4" id="KW-1185">Reference proteome</keyword>
<dbReference type="AlphaFoldDB" id="A0A0A0BT87"/>
<keyword evidence="1" id="KW-0472">Membrane</keyword>
<gene>
    <name evidence="3" type="ORF">N868_08240</name>
</gene>
<feature type="domain" description="DUF1206" evidence="2">
    <location>
        <begin position="184"/>
        <end position="252"/>
    </location>
</feature>
<reference evidence="3 4" key="1">
    <citation type="submission" date="2013-08" db="EMBL/GenBank/DDBJ databases">
        <title>Genome sequencing of Cellulomonas carbonis T26.</title>
        <authorList>
            <person name="Chen F."/>
            <person name="Li Y."/>
            <person name="Wang G."/>
        </authorList>
    </citation>
    <scope>NUCLEOTIDE SEQUENCE [LARGE SCALE GENOMIC DNA]</scope>
    <source>
        <strain evidence="3 4">T26</strain>
    </source>
</reference>
<reference evidence="3 4" key="2">
    <citation type="journal article" date="2015" name="Stand. Genomic Sci.">
        <title>Draft genome sequence of Cellulomonas carbonis T26(T) and comparative analysis of six Cellulomonas genomes.</title>
        <authorList>
            <person name="Zhuang W."/>
            <person name="Zhang S."/>
            <person name="Xia X."/>
            <person name="Wang G."/>
        </authorList>
    </citation>
    <scope>NUCLEOTIDE SEQUENCE [LARGE SCALE GENOMIC DNA]</scope>
    <source>
        <strain evidence="3 4">T26</strain>
    </source>
</reference>
<evidence type="ECO:0000313" key="4">
    <source>
        <dbReference type="Proteomes" id="UP000029839"/>
    </source>
</evidence>
<feature type="transmembrane region" description="Helical" evidence="1">
    <location>
        <begin position="227"/>
        <end position="248"/>
    </location>
</feature>
<comment type="caution">
    <text evidence="3">The sequence shown here is derived from an EMBL/GenBank/DDBJ whole genome shotgun (WGS) entry which is preliminary data.</text>
</comment>
<dbReference type="Pfam" id="PF06724">
    <property type="entry name" value="DUF1206"/>
    <property type="match status" value="3"/>
</dbReference>